<dbReference type="RefSeq" id="WP_165642525.1">
    <property type="nucleotide sequence ID" value="NZ_BAABZL010000001.1"/>
</dbReference>
<dbReference type="AlphaFoldDB" id="A0AAW5BWP3"/>
<gene>
    <name evidence="5" type="ORF">G5B36_16905</name>
    <name evidence="4" type="ORF">L0N08_09750</name>
</gene>
<dbReference type="Proteomes" id="UP000669239">
    <property type="component" value="Unassembled WGS sequence"/>
</dbReference>
<dbReference type="Gene3D" id="1.10.357.10">
    <property type="entry name" value="Tetracycline Repressor, domain 2"/>
    <property type="match status" value="1"/>
</dbReference>
<dbReference type="SUPFAM" id="SSF46689">
    <property type="entry name" value="Homeodomain-like"/>
    <property type="match status" value="1"/>
</dbReference>
<name>A0AAW5BWP3_9FIRM</name>
<accession>A0AAW5BWP3</accession>
<dbReference type="PANTHER" id="PTHR43479">
    <property type="entry name" value="ACREF/ENVCD OPERON REPRESSOR-RELATED"/>
    <property type="match status" value="1"/>
</dbReference>
<dbReference type="Pfam" id="PF00440">
    <property type="entry name" value="TetR_N"/>
    <property type="match status" value="1"/>
</dbReference>
<evidence type="ECO:0000256" key="2">
    <source>
        <dbReference type="PROSITE-ProRule" id="PRU00335"/>
    </source>
</evidence>
<dbReference type="InterPro" id="IPR009057">
    <property type="entry name" value="Homeodomain-like_sf"/>
</dbReference>
<organism evidence="4 7">
    <name type="scientific">Enterocloster aldenensis</name>
    <dbReference type="NCBI Taxonomy" id="358742"/>
    <lineage>
        <taxon>Bacteria</taxon>
        <taxon>Bacillati</taxon>
        <taxon>Bacillota</taxon>
        <taxon>Clostridia</taxon>
        <taxon>Lachnospirales</taxon>
        <taxon>Lachnospiraceae</taxon>
        <taxon>Enterocloster</taxon>
    </lineage>
</organism>
<dbReference type="InterPro" id="IPR001647">
    <property type="entry name" value="HTH_TetR"/>
</dbReference>
<dbReference type="GeneID" id="97205003"/>
<reference evidence="5" key="2">
    <citation type="submission" date="2020-02" db="EMBL/GenBank/DDBJ databases">
        <authorList>
            <person name="Littmann E."/>
            <person name="Sorbara M."/>
        </authorList>
    </citation>
    <scope>NUCLEOTIDE SEQUENCE</scope>
    <source>
        <strain evidence="5">MSK.1.17</strain>
    </source>
</reference>
<dbReference type="EMBL" id="JAAITT010000025">
    <property type="protein sequence ID" value="NSJ50367.1"/>
    <property type="molecule type" value="Genomic_DNA"/>
</dbReference>
<feature type="domain" description="HTH tetR-type" evidence="3">
    <location>
        <begin position="6"/>
        <end position="66"/>
    </location>
</feature>
<comment type="caution">
    <text evidence="4">The sequence shown here is derived from an EMBL/GenBank/DDBJ whole genome shotgun (WGS) entry which is preliminary data.</text>
</comment>
<dbReference type="PRINTS" id="PR00455">
    <property type="entry name" value="HTHTETR"/>
</dbReference>
<evidence type="ECO:0000313" key="4">
    <source>
        <dbReference type="EMBL" id="MCG4745692.1"/>
    </source>
</evidence>
<evidence type="ECO:0000313" key="5">
    <source>
        <dbReference type="EMBL" id="NSJ50367.1"/>
    </source>
</evidence>
<evidence type="ECO:0000313" key="7">
    <source>
        <dbReference type="Proteomes" id="UP001299608"/>
    </source>
</evidence>
<reference evidence="4" key="3">
    <citation type="submission" date="2022-01" db="EMBL/GenBank/DDBJ databases">
        <title>Collection of gut derived symbiotic bacterial strains cultured from healthy donors.</title>
        <authorList>
            <person name="Lin H."/>
            <person name="Kohout C."/>
            <person name="Waligurski E."/>
            <person name="Pamer E.G."/>
        </authorList>
    </citation>
    <scope>NUCLEOTIDE SEQUENCE</scope>
    <source>
        <strain evidence="4">DFI.6.55</strain>
    </source>
</reference>
<dbReference type="PANTHER" id="PTHR43479:SF11">
    <property type="entry name" value="ACREF_ENVCD OPERON REPRESSOR-RELATED"/>
    <property type="match status" value="1"/>
</dbReference>
<evidence type="ECO:0000313" key="6">
    <source>
        <dbReference type="Proteomes" id="UP000669239"/>
    </source>
</evidence>
<feature type="DNA-binding region" description="H-T-H motif" evidence="2">
    <location>
        <begin position="29"/>
        <end position="48"/>
    </location>
</feature>
<dbReference type="EMBL" id="JAKNGE010000010">
    <property type="protein sequence ID" value="MCG4745692.1"/>
    <property type="molecule type" value="Genomic_DNA"/>
</dbReference>
<keyword evidence="6" id="KW-1185">Reference proteome</keyword>
<sequence>MRRKDDTMRDTLLNSARDIADTEGIDAVNIRSIAKRAGIASGTVYNYFLSKDEILLALTEEYWKQTLLEMKTKITSDSFCGQLEEIYSFLKGRIEQSAGKLMNSLRNVETAGQIRMISMQTELETAIIQSMEQDAEIRKDIWDETFTKEKFAHFITMNITMLLKARVPDITFFIIIVKRTIY</sequence>
<evidence type="ECO:0000259" key="3">
    <source>
        <dbReference type="PROSITE" id="PS50977"/>
    </source>
</evidence>
<dbReference type="PROSITE" id="PS50977">
    <property type="entry name" value="HTH_TETR_2"/>
    <property type="match status" value="1"/>
</dbReference>
<dbReference type="InterPro" id="IPR050624">
    <property type="entry name" value="HTH-type_Tx_Regulator"/>
</dbReference>
<proteinExistence type="predicted"/>
<protein>
    <submittedName>
        <fullName evidence="4">TetR/AcrR family transcriptional regulator</fullName>
    </submittedName>
</protein>
<evidence type="ECO:0000256" key="1">
    <source>
        <dbReference type="ARBA" id="ARBA00023125"/>
    </source>
</evidence>
<reference evidence="5 6" key="1">
    <citation type="journal article" date="2020" name="Cell Host Microbe">
        <title>Functional and Genomic Variation between Human-Derived Isolates of Lachnospiraceae Reveals Inter- and Intra-Species Diversity.</title>
        <authorList>
            <person name="Sorbara M.T."/>
            <person name="Littmann E.R."/>
            <person name="Fontana E."/>
            <person name="Moody T.U."/>
            <person name="Kohout C.E."/>
            <person name="Gjonbalaj M."/>
            <person name="Eaton V."/>
            <person name="Seok R."/>
            <person name="Leiner I.M."/>
            <person name="Pamer E.G."/>
        </authorList>
    </citation>
    <scope>NUCLEOTIDE SEQUENCE [LARGE SCALE GENOMIC DNA]</scope>
    <source>
        <strain evidence="5 6">MSK.1.17</strain>
    </source>
</reference>
<dbReference type="GO" id="GO:0003677">
    <property type="term" value="F:DNA binding"/>
    <property type="evidence" value="ECO:0007669"/>
    <property type="project" value="UniProtKB-UniRule"/>
</dbReference>
<keyword evidence="1 2" id="KW-0238">DNA-binding</keyword>
<dbReference type="Proteomes" id="UP001299608">
    <property type="component" value="Unassembled WGS sequence"/>
</dbReference>